<name>A0A917SBZ2_9ACTN</name>
<dbReference type="InterPro" id="IPR050490">
    <property type="entry name" value="Bact_solute-bd_prot1"/>
</dbReference>
<keyword evidence="2" id="KW-1185">Reference proteome</keyword>
<evidence type="ECO:0000313" key="1">
    <source>
        <dbReference type="EMBL" id="GGL70075.1"/>
    </source>
</evidence>
<accession>A0A917SBZ2</accession>
<reference evidence="1" key="1">
    <citation type="journal article" date="2014" name="Int. J. Syst. Evol. Microbiol.">
        <title>Complete genome sequence of Corynebacterium casei LMG S-19264T (=DSM 44701T), isolated from a smear-ripened cheese.</title>
        <authorList>
            <consortium name="US DOE Joint Genome Institute (JGI-PGF)"/>
            <person name="Walter F."/>
            <person name="Albersmeier A."/>
            <person name="Kalinowski J."/>
            <person name="Ruckert C."/>
        </authorList>
    </citation>
    <scope>NUCLEOTIDE SEQUENCE</scope>
    <source>
        <strain evidence="1">CGMCC 4.7306</strain>
    </source>
</reference>
<comment type="caution">
    <text evidence="1">The sequence shown here is derived from an EMBL/GenBank/DDBJ whole genome shotgun (WGS) entry which is preliminary data.</text>
</comment>
<dbReference type="EMBL" id="BMMZ01000007">
    <property type="protein sequence ID" value="GGL70075.1"/>
    <property type="molecule type" value="Genomic_DNA"/>
</dbReference>
<dbReference type="Gene3D" id="3.40.190.10">
    <property type="entry name" value="Periplasmic binding protein-like II"/>
    <property type="match status" value="1"/>
</dbReference>
<dbReference type="Pfam" id="PF13416">
    <property type="entry name" value="SBP_bac_8"/>
    <property type="match status" value="1"/>
</dbReference>
<evidence type="ECO:0000313" key="2">
    <source>
        <dbReference type="Proteomes" id="UP000613840"/>
    </source>
</evidence>
<protein>
    <recommendedName>
        <fullName evidence="3">Extracellular solute-binding protein</fullName>
    </recommendedName>
</protein>
<dbReference type="Proteomes" id="UP000613840">
    <property type="component" value="Unassembled WGS sequence"/>
</dbReference>
<sequence>MQWWDNFLALQSLHKKMIADFATANAVQITYQYQSNASMGQALQLAKRSNQQPDISTTTGLGVPVPQLIDDGWFQPMDLPADVKQRLSGDLYDGINMFDGKVYSFPLFAFRQHNSSLFYNSDMLSKLDIAPPTTFDEFRTACTKAKKLGDNVAGWVAGLNAPSNPYSGVLEGLAQAAGFPGYLGLEFATGTYNYSHEAYIAVFELFEGIVKDKAAFSGATTTLGDPSRGRWVAGAGVFFFDGPWQVGALKQNYPQFLSKAKLAGKVAGLMTLEAGQTAVNYRPPSNATLFLAKSSAHTKLADKLLAEFTTDSYYKGVAGAMDQPPRDLTVVAKSPDAAPLYKELCAGYLKQVYSSPSANIKNPEVYKVAAQTKPITNQVGDIFRSMVADESYNWRKALTTLTSQSNQGLDSAIAAAKKAGAKVSRDDYVFGNWNPAADYTRAMYKSA</sequence>
<organism evidence="1 2">
    <name type="scientific">Microlunatus endophyticus</name>
    <dbReference type="NCBI Taxonomy" id="1716077"/>
    <lineage>
        <taxon>Bacteria</taxon>
        <taxon>Bacillati</taxon>
        <taxon>Actinomycetota</taxon>
        <taxon>Actinomycetes</taxon>
        <taxon>Propionibacteriales</taxon>
        <taxon>Propionibacteriaceae</taxon>
        <taxon>Microlunatus</taxon>
    </lineage>
</organism>
<evidence type="ECO:0008006" key="3">
    <source>
        <dbReference type="Google" id="ProtNLM"/>
    </source>
</evidence>
<dbReference type="PANTHER" id="PTHR43649">
    <property type="entry name" value="ARABINOSE-BINDING PROTEIN-RELATED"/>
    <property type="match status" value="1"/>
</dbReference>
<gene>
    <name evidence="1" type="ORF">GCM10011575_30760</name>
</gene>
<dbReference type="SUPFAM" id="SSF53850">
    <property type="entry name" value="Periplasmic binding protein-like II"/>
    <property type="match status" value="1"/>
</dbReference>
<dbReference type="PANTHER" id="PTHR43649:SF12">
    <property type="entry name" value="DIACETYLCHITOBIOSE BINDING PROTEIN DASA"/>
    <property type="match status" value="1"/>
</dbReference>
<reference evidence="1" key="2">
    <citation type="submission" date="2020-09" db="EMBL/GenBank/DDBJ databases">
        <authorList>
            <person name="Sun Q."/>
            <person name="Zhou Y."/>
        </authorList>
    </citation>
    <scope>NUCLEOTIDE SEQUENCE</scope>
    <source>
        <strain evidence="1">CGMCC 4.7306</strain>
    </source>
</reference>
<dbReference type="AlphaFoldDB" id="A0A917SBZ2"/>
<proteinExistence type="predicted"/>
<dbReference type="InterPro" id="IPR006059">
    <property type="entry name" value="SBP"/>
</dbReference>